<proteinExistence type="predicted"/>
<evidence type="ECO:0000313" key="1">
    <source>
        <dbReference type="EMBL" id="KIK81915.1"/>
    </source>
</evidence>
<dbReference type="InterPro" id="IPR040521">
    <property type="entry name" value="KDZ"/>
</dbReference>
<evidence type="ECO:0000313" key="2">
    <source>
        <dbReference type="Proteomes" id="UP000054538"/>
    </source>
</evidence>
<dbReference type="PANTHER" id="PTHR33096">
    <property type="entry name" value="CXC2 DOMAIN-CONTAINING PROTEIN"/>
    <property type="match status" value="1"/>
</dbReference>
<dbReference type="OrthoDB" id="3364670at2759"/>
<reference evidence="2" key="2">
    <citation type="submission" date="2015-01" db="EMBL/GenBank/DDBJ databases">
        <title>Evolutionary Origins and Diversification of the Mycorrhizal Mutualists.</title>
        <authorList>
            <consortium name="DOE Joint Genome Institute"/>
            <consortium name="Mycorrhizal Genomics Consortium"/>
            <person name="Kohler A."/>
            <person name="Kuo A."/>
            <person name="Nagy L.G."/>
            <person name="Floudas D."/>
            <person name="Copeland A."/>
            <person name="Barry K.W."/>
            <person name="Cichocki N."/>
            <person name="Veneault-Fourrey C."/>
            <person name="LaButti K."/>
            <person name="Lindquist E.A."/>
            <person name="Lipzen A."/>
            <person name="Lundell T."/>
            <person name="Morin E."/>
            <person name="Murat C."/>
            <person name="Riley R."/>
            <person name="Ohm R."/>
            <person name="Sun H."/>
            <person name="Tunlid A."/>
            <person name="Henrissat B."/>
            <person name="Grigoriev I.V."/>
            <person name="Hibbett D.S."/>
            <person name="Martin F."/>
        </authorList>
    </citation>
    <scope>NUCLEOTIDE SEQUENCE [LARGE SCALE GENOMIC DNA]</scope>
    <source>
        <strain evidence="2">Ve08.2h10</strain>
    </source>
</reference>
<sequence>KRARQWARWHDSVIPSLIDPYFEYLAASQKQSRGTTQSRPLCECLTWWKLQVSCVSLDNIELIAITVCLCNPAPSQLVARGLFPCTPVAPSLAVSIPMLEFNRECFLRLAPNVTGWCGAVESFLKGRKYKLASVDTLRRRYANAFHWYLSLYHAAQSHLDALISSVRPIHESEQDRPSNYLRSRCPLCFGGSNSNSSVSSRVDCVTCVDAYFTQKHCQAPRDPLHSYPNSVFLSEQTVASMEAAVEELRNRHGHHPKNIFQVDEDSLEPGMQVSSSVLNECHDSFKAADEQRVKASMQFFADTGLMALLCHRDHVLWMVNISSPGERQYYVLALLCQLLDHLPKLINIGLLYDIACQLHHSCVKWDFLGEDLSHVEFSTAVFHAFAHNWPCQLVYHPHKHEGFGLTDGEGCERLWSDLKKLIPTLRVSGYHQQLFTLDTQVTYLQNRSFFKLGTWMLRRWTATQDHKKKAEAKLQGSDPSVFREAWIAQKAAQTKPLPSMS</sequence>
<name>A0A0D0DR00_9AGAM</name>
<keyword evidence="2" id="KW-1185">Reference proteome</keyword>
<organism evidence="1 2">
    <name type="scientific">Paxillus rubicundulus Ve08.2h10</name>
    <dbReference type="NCBI Taxonomy" id="930991"/>
    <lineage>
        <taxon>Eukaryota</taxon>
        <taxon>Fungi</taxon>
        <taxon>Dikarya</taxon>
        <taxon>Basidiomycota</taxon>
        <taxon>Agaricomycotina</taxon>
        <taxon>Agaricomycetes</taxon>
        <taxon>Agaricomycetidae</taxon>
        <taxon>Boletales</taxon>
        <taxon>Paxilineae</taxon>
        <taxon>Paxillaceae</taxon>
        <taxon>Paxillus</taxon>
    </lineage>
</organism>
<dbReference type="Proteomes" id="UP000054538">
    <property type="component" value="Unassembled WGS sequence"/>
</dbReference>
<dbReference type="AlphaFoldDB" id="A0A0D0DR00"/>
<reference evidence="1 2" key="1">
    <citation type="submission" date="2014-04" db="EMBL/GenBank/DDBJ databases">
        <authorList>
            <consortium name="DOE Joint Genome Institute"/>
            <person name="Kuo A."/>
            <person name="Kohler A."/>
            <person name="Jargeat P."/>
            <person name="Nagy L.G."/>
            <person name="Floudas D."/>
            <person name="Copeland A."/>
            <person name="Barry K.W."/>
            <person name="Cichocki N."/>
            <person name="Veneault-Fourrey C."/>
            <person name="LaButti K."/>
            <person name="Lindquist E.A."/>
            <person name="Lipzen A."/>
            <person name="Lundell T."/>
            <person name="Morin E."/>
            <person name="Murat C."/>
            <person name="Sun H."/>
            <person name="Tunlid A."/>
            <person name="Henrissat B."/>
            <person name="Grigoriev I.V."/>
            <person name="Hibbett D.S."/>
            <person name="Martin F."/>
            <person name="Nordberg H.P."/>
            <person name="Cantor M.N."/>
            <person name="Hua S.X."/>
        </authorList>
    </citation>
    <scope>NUCLEOTIDE SEQUENCE [LARGE SCALE GENOMIC DNA]</scope>
    <source>
        <strain evidence="1 2">Ve08.2h10</strain>
    </source>
</reference>
<dbReference type="STRING" id="930991.A0A0D0DR00"/>
<dbReference type="Pfam" id="PF18758">
    <property type="entry name" value="KDZ"/>
    <property type="match status" value="1"/>
</dbReference>
<protein>
    <submittedName>
        <fullName evidence="1">Unplaced genomic scaffold scaffold_886, whole genome shotgun sequence</fullName>
    </submittedName>
</protein>
<dbReference type="EMBL" id="KN825708">
    <property type="protein sequence ID" value="KIK81915.1"/>
    <property type="molecule type" value="Genomic_DNA"/>
</dbReference>
<dbReference type="HOGENOM" id="CLU_004552_10_2_1"/>
<gene>
    <name evidence="1" type="ORF">PAXRUDRAFT_59056</name>
</gene>
<feature type="non-terminal residue" evidence="1">
    <location>
        <position position="501"/>
    </location>
</feature>
<accession>A0A0D0DR00</accession>
<dbReference type="PANTHER" id="PTHR33096:SF1">
    <property type="entry name" value="CXC1-LIKE CYSTEINE CLUSTER ASSOCIATED WITH KDZ TRANSPOSASES DOMAIN-CONTAINING PROTEIN"/>
    <property type="match status" value="1"/>
</dbReference>
<dbReference type="InParanoid" id="A0A0D0DR00"/>
<feature type="non-terminal residue" evidence="1">
    <location>
        <position position="1"/>
    </location>
</feature>